<evidence type="ECO:0000313" key="2">
    <source>
        <dbReference type="EMBL" id="CCK72093.1"/>
    </source>
</evidence>
<dbReference type="GeneID" id="34527836"/>
<dbReference type="OrthoDB" id="4039556at2759"/>
<sequence>MIDVSDRYIVSNVYLIFINKDGSKVLRSGLPKDRYMRKEEADVLKKLKIIDLDDLYTKYSSSDLMSCSSTKLFQYMECEKIRVIKTESGYQIDRGQEKAQAMEMAVIRYRTMHKKVKYLFYAGAEGAIEIDTTKDFIPITTDREVGFYRKKLCLHNLIFTHCDAQLLLNFLEKDSTKRERISTVLLRYYTEVCVKVAKTTYSRDRNGEFSPFPREVTSTTLNLDVRNLMVFLYLDDAYEQFSFAEKGERPARTASLFGETMGDEELLQVALRFREMIKDKRYVGYFTRLCQLATIDTNKLSNDRVHFMGGSQYRYFLNAIKSWTTYAALYPQTVNEPEDISTMFTEKTSDTWKWLTITYTLVVKDLQQNAEQVVRDMGPYECAVWGKHFSRDYLVEFYDNLKLEFEGCVKSLRGFFGNIPSVDLVAGRLLDDVSYNVAEKPRLISSSFQALFKGHSLD</sequence>
<dbReference type="InterPro" id="IPR021646">
    <property type="entry name" value="Sir1_ORC-binding"/>
</dbReference>
<organism evidence="2 3">
    <name type="scientific">Huiozyma naganishii (strain ATCC MYA-139 / BCRC 22969 / CBS 8797 / KCTC 17520 / NBRC 10181 / NCYC 3082 / Yp74L-3)</name>
    <name type="common">Yeast</name>
    <name type="synonym">Kazachstania naganishii</name>
    <dbReference type="NCBI Taxonomy" id="1071383"/>
    <lineage>
        <taxon>Eukaryota</taxon>
        <taxon>Fungi</taxon>
        <taxon>Dikarya</taxon>
        <taxon>Ascomycota</taxon>
        <taxon>Saccharomycotina</taxon>
        <taxon>Saccharomycetes</taxon>
        <taxon>Saccharomycetales</taxon>
        <taxon>Saccharomycetaceae</taxon>
        <taxon>Huiozyma</taxon>
    </lineage>
</organism>
<dbReference type="SUPFAM" id="SSF144005">
    <property type="entry name" value="ORC1-binding domain"/>
    <property type="match status" value="1"/>
</dbReference>
<evidence type="ECO:0000313" key="3">
    <source>
        <dbReference type="Proteomes" id="UP000006310"/>
    </source>
</evidence>
<name>J7RQM5_HUIN7</name>
<dbReference type="STRING" id="1071383.J7RQM5"/>
<proteinExistence type="predicted"/>
<dbReference type="AlphaFoldDB" id="J7RQM5"/>
<reference evidence="2 3" key="1">
    <citation type="journal article" date="2011" name="Proc. Natl. Acad. Sci. U.S.A.">
        <title>Evolutionary erosion of yeast sex chromosomes by mating-type switching accidents.</title>
        <authorList>
            <person name="Gordon J.L."/>
            <person name="Armisen D."/>
            <person name="Proux-Wera E."/>
            <person name="Oheigeartaigh S.S."/>
            <person name="Byrne K.P."/>
            <person name="Wolfe K.H."/>
        </authorList>
    </citation>
    <scope>NUCLEOTIDE SEQUENCE [LARGE SCALE GENOMIC DNA]</scope>
    <source>
        <strain evidence="3">ATCC MYA-139 / BCRC 22969 / CBS 8797 / CCRC 22969 / KCTC 17520 / NBRC 10181 / NCYC 3082</strain>
    </source>
</reference>
<evidence type="ECO:0000259" key="1">
    <source>
        <dbReference type="Pfam" id="PF11603"/>
    </source>
</evidence>
<reference evidence="3" key="2">
    <citation type="submission" date="2012-08" db="EMBL/GenBank/DDBJ databases">
        <title>Genome sequence of Kazachstania naganishii.</title>
        <authorList>
            <person name="Gordon J.L."/>
            <person name="Armisen D."/>
            <person name="Proux-Wera E."/>
            <person name="OhEigeartaigh S.S."/>
            <person name="Byrne K.P."/>
            <person name="Wolfe K.H."/>
        </authorList>
    </citation>
    <scope>NUCLEOTIDE SEQUENCE [LARGE SCALE GENOMIC DNA]</scope>
    <source>
        <strain evidence="3">ATCC MYA-139 / BCRC 22969 / CBS 8797 / CCRC 22969 / KCTC 17520 / NBRC 10181 / NCYC 3082</strain>
    </source>
</reference>
<dbReference type="EMBL" id="HE978322">
    <property type="protein sequence ID" value="CCK72093.1"/>
    <property type="molecule type" value="Genomic_DNA"/>
</dbReference>
<feature type="domain" description="Sir1 ORC-binding" evidence="1">
    <location>
        <begin position="4"/>
        <end position="120"/>
    </location>
</feature>
<dbReference type="Pfam" id="PF11603">
    <property type="entry name" value="Sir1"/>
    <property type="match status" value="1"/>
</dbReference>
<dbReference type="Proteomes" id="UP000006310">
    <property type="component" value="Chromosome 9"/>
</dbReference>
<dbReference type="InterPro" id="IPR037240">
    <property type="entry name" value="ORC1-binding_dom"/>
</dbReference>
<keyword evidence="3" id="KW-1185">Reference proteome</keyword>
<dbReference type="HOGENOM" id="CLU_048002_0_0_1"/>
<dbReference type="KEGG" id="kng:KNAG_0I03090"/>
<gene>
    <name evidence="2" type="primary">KNAG0I03090</name>
    <name evidence="2" type="ordered locus">KNAG_0I03090</name>
</gene>
<dbReference type="OMA" id="PRIRCCC"/>
<dbReference type="RefSeq" id="XP_022466338.1">
    <property type="nucleotide sequence ID" value="XM_022609998.1"/>
</dbReference>
<accession>J7RQM5</accession>
<protein>
    <recommendedName>
        <fullName evidence="1">Sir1 ORC-binding domain-containing protein</fullName>
    </recommendedName>
</protein>